<evidence type="ECO:0000256" key="7">
    <source>
        <dbReference type="RuleBase" id="RU363032"/>
    </source>
</evidence>
<name>A0ABS2F2J3_9ACTN</name>
<dbReference type="EMBL" id="JACSNQ010000006">
    <property type="protein sequence ID" value="MBM6774768.1"/>
    <property type="molecule type" value="Genomic_DNA"/>
</dbReference>
<evidence type="ECO:0000256" key="4">
    <source>
        <dbReference type="ARBA" id="ARBA00022692"/>
    </source>
</evidence>
<comment type="caution">
    <text evidence="9">The sequence shown here is derived from an EMBL/GenBank/DDBJ whole genome shotgun (WGS) entry which is preliminary data.</text>
</comment>
<comment type="similarity">
    <text evidence="7">Belongs to the binding-protein-dependent transport system permease family.</text>
</comment>
<feature type="transmembrane region" description="Helical" evidence="7">
    <location>
        <begin position="175"/>
        <end position="195"/>
    </location>
</feature>
<evidence type="ECO:0000256" key="2">
    <source>
        <dbReference type="ARBA" id="ARBA00022448"/>
    </source>
</evidence>
<keyword evidence="5 7" id="KW-1133">Transmembrane helix</keyword>
<accession>A0ABS2F2J3</accession>
<dbReference type="Gene3D" id="1.10.3720.10">
    <property type="entry name" value="MetI-like"/>
    <property type="match status" value="1"/>
</dbReference>
<gene>
    <name evidence="9" type="ORF">H9X80_04325</name>
</gene>
<feature type="transmembrane region" description="Helical" evidence="7">
    <location>
        <begin position="9"/>
        <end position="30"/>
    </location>
</feature>
<evidence type="ECO:0000313" key="9">
    <source>
        <dbReference type="EMBL" id="MBM6774768.1"/>
    </source>
</evidence>
<dbReference type="InterPro" id="IPR000515">
    <property type="entry name" value="MetI-like"/>
</dbReference>
<feature type="transmembrane region" description="Helical" evidence="7">
    <location>
        <begin position="102"/>
        <end position="120"/>
    </location>
</feature>
<sequence>MAKYALKRLVTMIVMLFIVASATFFMLAAVPGDALTERTARLPEDVAARVYARYGLDKPVMERYAITMKGLVVGDFGESIVFPGQTVQSVIAEKGPISLRLGVQQVVLGVGVGLVLGVLATIRKNTWVDYTVIAFSILMVSVPTLVFGLLLQQVFAGELGLFPVIGWPTGSDLMFGGWEYTILPTLAGSFSYMAMYARLLKASMSDVLGQDYILAAEARGLSGGQIVRRHMIRNAAVPIVTKLPMTIAMCLTGSFYIETIFAIPGLGRYYIQAISGRDVTMVMGFTVIIAAMYMVVIFLTDILYHVVDPRIRLAGDQAR</sequence>
<feature type="transmembrane region" description="Helical" evidence="7">
    <location>
        <begin position="239"/>
        <end position="263"/>
    </location>
</feature>
<reference evidence="9 10" key="1">
    <citation type="journal article" date="2021" name="Sci. Rep.">
        <title>The distribution of antibiotic resistance genes in chicken gut microbiota commensals.</title>
        <authorList>
            <person name="Juricova H."/>
            <person name="Matiasovicova J."/>
            <person name="Kubasova T."/>
            <person name="Cejkova D."/>
            <person name="Rychlik I."/>
        </authorList>
    </citation>
    <scope>NUCLEOTIDE SEQUENCE [LARGE SCALE GENOMIC DNA]</scope>
    <source>
        <strain evidence="9 10">An794</strain>
    </source>
</reference>
<dbReference type="RefSeq" id="WP_204793118.1">
    <property type="nucleotide sequence ID" value="NZ_JACSNQ010000006.1"/>
</dbReference>
<dbReference type="SUPFAM" id="SSF161098">
    <property type="entry name" value="MetI-like"/>
    <property type="match status" value="1"/>
</dbReference>
<protein>
    <submittedName>
        <fullName evidence="9">ABC transporter permease</fullName>
    </submittedName>
</protein>
<feature type="transmembrane region" description="Helical" evidence="7">
    <location>
        <begin position="132"/>
        <end position="155"/>
    </location>
</feature>
<evidence type="ECO:0000259" key="8">
    <source>
        <dbReference type="PROSITE" id="PS50928"/>
    </source>
</evidence>
<proteinExistence type="inferred from homology"/>
<keyword evidence="3" id="KW-1003">Cell membrane</keyword>
<dbReference type="PANTHER" id="PTHR30465:SF74">
    <property type="entry name" value="OLIGOPEPTIDE TRANSPORT SYSTEM PERMEASE PROTEIN OPPB"/>
    <property type="match status" value="1"/>
</dbReference>
<dbReference type="Pfam" id="PF19300">
    <property type="entry name" value="BPD_transp_1_N"/>
    <property type="match status" value="1"/>
</dbReference>
<dbReference type="CDD" id="cd06261">
    <property type="entry name" value="TM_PBP2"/>
    <property type="match status" value="1"/>
</dbReference>
<feature type="domain" description="ABC transmembrane type-1" evidence="8">
    <location>
        <begin position="95"/>
        <end position="304"/>
    </location>
</feature>
<dbReference type="InterPro" id="IPR035906">
    <property type="entry name" value="MetI-like_sf"/>
</dbReference>
<keyword evidence="10" id="KW-1185">Reference proteome</keyword>
<dbReference type="InterPro" id="IPR045621">
    <property type="entry name" value="BPD_transp_1_N"/>
</dbReference>
<comment type="subcellular location">
    <subcellularLocation>
        <location evidence="1 7">Cell membrane</location>
        <topology evidence="1 7">Multi-pass membrane protein</topology>
    </subcellularLocation>
</comment>
<evidence type="ECO:0000256" key="5">
    <source>
        <dbReference type="ARBA" id="ARBA00022989"/>
    </source>
</evidence>
<organism evidence="9 10">
    <name type="scientific">Olsenella profusa</name>
    <dbReference type="NCBI Taxonomy" id="138595"/>
    <lineage>
        <taxon>Bacteria</taxon>
        <taxon>Bacillati</taxon>
        <taxon>Actinomycetota</taxon>
        <taxon>Coriobacteriia</taxon>
        <taxon>Coriobacteriales</taxon>
        <taxon>Atopobiaceae</taxon>
        <taxon>Olsenella</taxon>
    </lineage>
</organism>
<feature type="transmembrane region" description="Helical" evidence="7">
    <location>
        <begin position="283"/>
        <end position="304"/>
    </location>
</feature>
<evidence type="ECO:0000256" key="6">
    <source>
        <dbReference type="ARBA" id="ARBA00023136"/>
    </source>
</evidence>
<keyword evidence="6 7" id="KW-0472">Membrane</keyword>
<dbReference type="PANTHER" id="PTHR30465">
    <property type="entry name" value="INNER MEMBRANE ABC TRANSPORTER"/>
    <property type="match status" value="1"/>
</dbReference>
<evidence type="ECO:0000256" key="3">
    <source>
        <dbReference type="ARBA" id="ARBA00022475"/>
    </source>
</evidence>
<dbReference type="Pfam" id="PF00528">
    <property type="entry name" value="BPD_transp_1"/>
    <property type="match status" value="1"/>
</dbReference>
<evidence type="ECO:0000313" key="10">
    <source>
        <dbReference type="Proteomes" id="UP000712527"/>
    </source>
</evidence>
<keyword evidence="2 7" id="KW-0813">Transport</keyword>
<keyword evidence="4 7" id="KW-0812">Transmembrane</keyword>
<dbReference type="Proteomes" id="UP000712527">
    <property type="component" value="Unassembled WGS sequence"/>
</dbReference>
<evidence type="ECO:0000256" key="1">
    <source>
        <dbReference type="ARBA" id="ARBA00004651"/>
    </source>
</evidence>
<dbReference type="PROSITE" id="PS50928">
    <property type="entry name" value="ABC_TM1"/>
    <property type="match status" value="1"/>
</dbReference>